<dbReference type="AlphaFoldDB" id="A0A2T4BYP7"/>
<dbReference type="Proteomes" id="UP000240760">
    <property type="component" value="Unassembled WGS sequence"/>
</dbReference>
<dbReference type="EMBL" id="KZ679136">
    <property type="protein sequence ID" value="PTB74356.1"/>
    <property type="molecule type" value="Genomic_DNA"/>
</dbReference>
<proteinExistence type="predicted"/>
<gene>
    <name evidence="1" type="ORF">M440DRAFT_1045271</name>
</gene>
<keyword evidence="2" id="KW-1185">Reference proteome</keyword>
<protein>
    <submittedName>
        <fullName evidence="1">Uncharacterized protein</fullName>
    </submittedName>
</protein>
<accession>A0A2T4BYP7</accession>
<organism evidence="1 2">
    <name type="scientific">Trichoderma longibrachiatum ATCC 18648</name>
    <dbReference type="NCBI Taxonomy" id="983965"/>
    <lineage>
        <taxon>Eukaryota</taxon>
        <taxon>Fungi</taxon>
        <taxon>Dikarya</taxon>
        <taxon>Ascomycota</taxon>
        <taxon>Pezizomycotina</taxon>
        <taxon>Sordariomycetes</taxon>
        <taxon>Hypocreomycetidae</taxon>
        <taxon>Hypocreales</taxon>
        <taxon>Hypocreaceae</taxon>
        <taxon>Trichoderma</taxon>
    </lineage>
</organism>
<name>A0A2T4BYP7_TRILO</name>
<sequence length="122" mass="13524">MERKKKKRGRCWLCRGRAGRLSHYLARSRCCSGLLVGAVAARLGSGQGWRLDSRSFLCSFPWVVFCFSLSLSTNLRHAIFCNTVAFVVLRISPSLAILCSPICCESAAFASNRRGRGQSLSY</sequence>
<reference evidence="1 2" key="1">
    <citation type="submission" date="2016-07" db="EMBL/GenBank/DDBJ databases">
        <title>Multiple horizontal gene transfer events from other fungi enriched the ability of initially mycotrophic Trichoderma (Ascomycota) to feed on dead plant biomass.</title>
        <authorList>
            <consortium name="DOE Joint Genome Institute"/>
            <person name="Aerts A."/>
            <person name="Atanasova L."/>
            <person name="Chenthamara K."/>
            <person name="Zhang J."/>
            <person name="Grujic M."/>
            <person name="Henrissat B."/>
            <person name="Kuo A."/>
            <person name="Salamov A."/>
            <person name="Lipzen A."/>
            <person name="Labutti K."/>
            <person name="Barry K."/>
            <person name="Miao Y."/>
            <person name="Rahimi M.J."/>
            <person name="Shen Q."/>
            <person name="Grigoriev I.V."/>
            <person name="Kubicek C.P."/>
            <person name="Druzhinina I.S."/>
        </authorList>
    </citation>
    <scope>NUCLEOTIDE SEQUENCE [LARGE SCALE GENOMIC DNA]</scope>
    <source>
        <strain evidence="1 2">ATCC 18648</strain>
    </source>
</reference>
<evidence type="ECO:0000313" key="1">
    <source>
        <dbReference type="EMBL" id="PTB74356.1"/>
    </source>
</evidence>
<evidence type="ECO:0000313" key="2">
    <source>
        <dbReference type="Proteomes" id="UP000240760"/>
    </source>
</evidence>